<evidence type="ECO:0000256" key="1">
    <source>
        <dbReference type="SAM" id="Coils"/>
    </source>
</evidence>
<name>A0A4U7KY56_9BASI</name>
<dbReference type="AlphaFoldDB" id="A0A4U7KY56"/>
<dbReference type="PANTHER" id="PTHR11566">
    <property type="entry name" value="DYNAMIN"/>
    <property type="match status" value="1"/>
</dbReference>
<protein>
    <recommendedName>
        <fullName evidence="3">Dynamin-type G domain-containing protein</fullName>
    </recommendedName>
</protein>
<feature type="coiled-coil region" evidence="1">
    <location>
        <begin position="953"/>
        <end position="987"/>
    </location>
</feature>
<organism evidence="4 5">
    <name type="scientific">Sporisorium graminicola</name>
    <dbReference type="NCBI Taxonomy" id="280036"/>
    <lineage>
        <taxon>Eukaryota</taxon>
        <taxon>Fungi</taxon>
        <taxon>Dikarya</taxon>
        <taxon>Basidiomycota</taxon>
        <taxon>Ustilaginomycotina</taxon>
        <taxon>Ustilaginomycetes</taxon>
        <taxon>Ustilaginales</taxon>
        <taxon>Ustilaginaceae</taxon>
        <taxon>Sporisorium</taxon>
    </lineage>
</organism>
<feature type="region of interest" description="Disordered" evidence="2">
    <location>
        <begin position="1019"/>
        <end position="1111"/>
    </location>
</feature>
<feature type="domain" description="Dynamin-type G" evidence="3">
    <location>
        <begin position="51"/>
        <end position="413"/>
    </location>
</feature>
<dbReference type="InterPro" id="IPR022812">
    <property type="entry name" value="Dynamin"/>
</dbReference>
<dbReference type="PANTHER" id="PTHR11566:SF21">
    <property type="entry name" value="DYNAMIN RELATED PROTEIN 1, ISOFORM A"/>
    <property type="match status" value="1"/>
</dbReference>
<dbReference type="SUPFAM" id="SSF52540">
    <property type="entry name" value="P-loop containing nucleoside triphosphate hydrolases"/>
    <property type="match status" value="1"/>
</dbReference>
<evidence type="ECO:0000313" key="4">
    <source>
        <dbReference type="EMBL" id="TKY89795.1"/>
    </source>
</evidence>
<dbReference type="SMART" id="SM00053">
    <property type="entry name" value="DYNc"/>
    <property type="match status" value="1"/>
</dbReference>
<dbReference type="InterPro" id="IPR027417">
    <property type="entry name" value="P-loop_NTPase"/>
</dbReference>
<dbReference type="RefSeq" id="XP_029741780.1">
    <property type="nucleotide sequence ID" value="XM_029881692.1"/>
</dbReference>
<sequence>MDRPGLAQGVIPIDKMRSADYGAVVRRLIFLCQQVEALSVPLQDSTTSKGHLSLPRLVLVGGQSAGKSSLVECLAGISLPRSQGTCTRGPLDIVITSTVDGANDRGSVGDNWYAILSLVLPESKAGRPSPPGACGGIVQFGAAIDDPARVADRIRQASLAVLDLINLPPLKPGSCVIDDSPYLLMSSDELVFAEDGAESSLATFFPAGTRLLLSIRSPGAEPLHFTDLPGLIASGRPSEINAPRNMIKREIRDNNVIIVFVASLANDLRNQGGFALAREADPTGARTIGVLTMPDRMVPSSARQWAKMINDSSSHNIQDDQGFPSSYYHLKHGWHVVRCAASNEDRNDVRHVEDCFFHSEVNDATFEWHQTASMLDSVGEDGNESFVETRCGLDNLHYHLSQLLLQQIRSTLPKTIASATKLLQDVTLHHRAAVTEANNGNGQLGDKAGAAINKIAQSFSTRSFSTRRELFICVDDIVSHFHILSHNINSELAPRLNHELLAIAPIYLPFTAVEARDRALTAAYRPKPWTFCSKLLGAAAAVSLDLERQDDETGAMSSTGNVASSAACLRSMLPKKKPITVDELIEELKRGPSFSHAVASTHIFTEVHAQFQTKFRTAILNYAGVAKEHLALLIRNAIPAHLIDLYPQLVADLLDIANDFVQGRLSEEMHTVAEGAAQHSLYEYGTTGGRTGIYHFDAVNTDGESDTEYIKWVKDEQQAYLMLRMSLIAKERAEVGDRNFMVQVNKVINFQCKAGLVSKEDFERLGYVTGGSKTRALAAELEDGPAVETNAQPALRSQAKGSKKIAAAAARTTPSPAPTIFGKDERIPSSSTHTRRCTTGALDDTVDASELSRAAPGVYSTPKLTIHRHLVLIAETLIRKQRWLYTAIELMAHLRGDFNFFSLLVADKAHGIPVWLMKSLYSYLRHTVSRDFGSNLSDDEVYQRYFIKADRPRREEMERVVQLKERVEQLKERMERIAGVVGELQQLADQLDRVVAQAGKHLRSGHSRWRTEFDGRIHAGSAQTAPGTPQHHRTTATTTGSDTSPSTPRKSHHRTASNTAATCADSTTTKRQGSTTPTRSQQLQQQFKTSVTPQKRTMMRDEPATPTKMRTTCAAAPTRSIAKMMLSNSVPLEPLAYEADATDCSSDATQAHQEEHGEAHHRAGGKDDWSDPRLESQVIVSDSEGSF</sequence>
<dbReference type="GO" id="GO:0005874">
    <property type="term" value="C:microtubule"/>
    <property type="evidence" value="ECO:0007669"/>
    <property type="project" value="TreeGrafter"/>
</dbReference>
<dbReference type="GO" id="GO:0003924">
    <property type="term" value="F:GTPase activity"/>
    <property type="evidence" value="ECO:0007669"/>
    <property type="project" value="InterPro"/>
</dbReference>
<accession>A0A4U7KY56</accession>
<dbReference type="Gene3D" id="3.40.50.300">
    <property type="entry name" value="P-loop containing nucleotide triphosphate hydrolases"/>
    <property type="match status" value="1"/>
</dbReference>
<dbReference type="InterPro" id="IPR001401">
    <property type="entry name" value="Dynamin_GTPase"/>
</dbReference>
<dbReference type="PROSITE" id="PS51718">
    <property type="entry name" value="G_DYNAMIN_2"/>
    <property type="match status" value="1"/>
</dbReference>
<dbReference type="GO" id="GO:0016559">
    <property type="term" value="P:peroxisome fission"/>
    <property type="evidence" value="ECO:0007669"/>
    <property type="project" value="TreeGrafter"/>
</dbReference>
<dbReference type="GO" id="GO:0005739">
    <property type="term" value="C:mitochondrion"/>
    <property type="evidence" value="ECO:0007669"/>
    <property type="project" value="TreeGrafter"/>
</dbReference>
<reference evidence="4 5" key="1">
    <citation type="submission" date="2019-05" db="EMBL/GenBank/DDBJ databases">
        <title>Sporisorium graminicola CBS 10092 draft sequencing and annotation.</title>
        <authorList>
            <person name="Solano-Gonzalez S."/>
            <person name="Caddick M.X."/>
            <person name="Darby A."/>
        </authorList>
    </citation>
    <scope>NUCLEOTIDE SEQUENCE [LARGE SCALE GENOMIC DNA]</scope>
    <source>
        <strain evidence="4 5">CBS 10092</strain>
    </source>
</reference>
<dbReference type="GO" id="GO:0048312">
    <property type="term" value="P:intracellular distribution of mitochondria"/>
    <property type="evidence" value="ECO:0007669"/>
    <property type="project" value="TreeGrafter"/>
</dbReference>
<dbReference type="GO" id="GO:0016020">
    <property type="term" value="C:membrane"/>
    <property type="evidence" value="ECO:0007669"/>
    <property type="project" value="TreeGrafter"/>
</dbReference>
<dbReference type="EMBL" id="SRRM01000003">
    <property type="protein sequence ID" value="TKY89795.1"/>
    <property type="molecule type" value="Genomic_DNA"/>
</dbReference>
<keyword evidence="5" id="KW-1185">Reference proteome</keyword>
<dbReference type="InterPro" id="IPR030381">
    <property type="entry name" value="G_DYNAMIN_dom"/>
</dbReference>
<dbReference type="KEGG" id="sgra:EX895_001092"/>
<dbReference type="PRINTS" id="PR00195">
    <property type="entry name" value="DYNAMIN"/>
</dbReference>
<feature type="compositionally biased region" description="Polar residues" evidence="2">
    <location>
        <begin position="1056"/>
        <end position="1095"/>
    </location>
</feature>
<feature type="compositionally biased region" description="Basic and acidic residues" evidence="2">
    <location>
        <begin position="1152"/>
        <end position="1174"/>
    </location>
</feature>
<feature type="compositionally biased region" description="Polar residues" evidence="2">
    <location>
        <begin position="1178"/>
        <end position="1187"/>
    </location>
</feature>
<keyword evidence="1" id="KW-0175">Coiled coil</keyword>
<dbReference type="InterPro" id="IPR045063">
    <property type="entry name" value="Dynamin_N"/>
</dbReference>
<evidence type="ECO:0000259" key="3">
    <source>
        <dbReference type="PROSITE" id="PS51718"/>
    </source>
</evidence>
<dbReference type="GeneID" id="40723987"/>
<feature type="region of interest" description="Disordered" evidence="2">
    <location>
        <begin position="1144"/>
        <end position="1187"/>
    </location>
</feature>
<evidence type="ECO:0000256" key="2">
    <source>
        <dbReference type="SAM" id="MobiDB-lite"/>
    </source>
</evidence>
<evidence type="ECO:0000313" key="5">
    <source>
        <dbReference type="Proteomes" id="UP000306050"/>
    </source>
</evidence>
<dbReference type="GO" id="GO:0008017">
    <property type="term" value="F:microtubule binding"/>
    <property type="evidence" value="ECO:0007669"/>
    <property type="project" value="TreeGrafter"/>
</dbReference>
<gene>
    <name evidence="4" type="ORF">EX895_001092</name>
</gene>
<dbReference type="Proteomes" id="UP000306050">
    <property type="component" value="Chromosome SGRAM_10"/>
</dbReference>
<dbReference type="GO" id="GO:0006897">
    <property type="term" value="P:endocytosis"/>
    <property type="evidence" value="ECO:0007669"/>
    <property type="project" value="TreeGrafter"/>
</dbReference>
<proteinExistence type="predicted"/>
<dbReference type="Pfam" id="PF00350">
    <property type="entry name" value="Dynamin_N"/>
    <property type="match status" value="2"/>
</dbReference>
<comment type="caution">
    <text evidence="4">The sequence shown here is derived from an EMBL/GenBank/DDBJ whole genome shotgun (WGS) entry which is preliminary data.</text>
</comment>
<dbReference type="OrthoDB" id="5061070at2759"/>
<dbReference type="GO" id="GO:0000266">
    <property type="term" value="P:mitochondrial fission"/>
    <property type="evidence" value="ECO:0007669"/>
    <property type="project" value="TreeGrafter"/>
</dbReference>
<dbReference type="GO" id="GO:0005525">
    <property type="term" value="F:GTP binding"/>
    <property type="evidence" value="ECO:0007669"/>
    <property type="project" value="InterPro"/>
</dbReference>
<feature type="compositionally biased region" description="Low complexity" evidence="2">
    <location>
        <begin position="1035"/>
        <end position="1047"/>
    </location>
</feature>